<evidence type="ECO:0000313" key="9">
    <source>
        <dbReference type="Proteomes" id="UP000494117"/>
    </source>
</evidence>
<organism evidence="8 9">
    <name type="scientific">Achromobacter anxifer</name>
    <dbReference type="NCBI Taxonomy" id="1287737"/>
    <lineage>
        <taxon>Bacteria</taxon>
        <taxon>Pseudomonadati</taxon>
        <taxon>Pseudomonadota</taxon>
        <taxon>Betaproteobacteria</taxon>
        <taxon>Burkholderiales</taxon>
        <taxon>Alcaligenaceae</taxon>
        <taxon>Achromobacter</taxon>
    </lineage>
</organism>
<comment type="subcellular location">
    <subcellularLocation>
        <location evidence="7">Cell outer membrane</location>
        <topology evidence="7">Peripheral membrane protein</topology>
    </subcellularLocation>
</comment>
<keyword evidence="9" id="KW-1185">Reference proteome</keyword>
<keyword evidence="4" id="KW-0812">Transmembrane</keyword>
<sequence>MNDSGGVEARRRGGIWSGCVVACVLWVCFTVAQAAPTWDVFNTEVGVPPAPASLMLAGQPGRDCASQVLADPLRLDQAVVLALCRNPATRKAWADVRARAAGAGVATAQYLPTVSINTQNIRQKSDTVVKDYPPLSSSRSGWTHNQSISLNWLLYDFGARGAALENAEALLGAALASQEVALQATFATVATDYYAAQAAKGKLAAAVEAEKIASDSFGAAVRRVEHGVASVADQLQAETAKVQATLRRVRAEAELRAAQGVLLAGMTLSPSQQVVLPDIEEGAMAGPAFQSSVDALMAEATERHPSVVAAKAQWNAAKAKEAQVAAEGLPKLSLTSRYGRNNQPVSSGFGANSFPAQGREFYIGVQLQIPLFEGFSRNYQIREAAAERQRQGEALAEVRQGVGLAVWKSYQALQASTENVRHSAELRSIAEKSFEAAKRRYVMGVGSMLELLSAQNALTDANQLRIEAVAEWRSARLQLAEKLGQLGMWQLDGG</sequence>
<name>A0A6S7EQC8_9BURK</name>
<dbReference type="PIRSF" id="PIRSF001892">
    <property type="entry name" value="CyaE"/>
    <property type="match status" value="1"/>
</dbReference>
<keyword evidence="7" id="KW-0204">Cytolysis</keyword>
<dbReference type="Pfam" id="PF02321">
    <property type="entry name" value="OEP"/>
    <property type="match status" value="2"/>
</dbReference>
<keyword evidence="6 7" id="KW-0998">Cell outer membrane</keyword>
<comment type="function">
    <text evidence="7">CyaE is necessary for transport of calmodulin-sensitive adenylate cyclase-hemolysin (cyclolysin).</text>
</comment>
<evidence type="ECO:0000313" key="8">
    <source>
        <dbReference type="EMBL" id="CAB3921486.1"/>
    </source>
</evidence>
<dbReference type="InterPro" id="IPR003423">
    <property type="entry name" value="OMP_efflux"/>
</dbReference>
<dbReference type="GO" id="GO:0009279">
    <property type="term" value="C:cell outer membrane"/>
    <property type="evidence" value="ECO:0007669"/>
    <property type="project" value="UniProtKB-SubCell"/>
</dbReference>
<comment type="similarity">
    <text evidence="1 7">Belongs to the outer membrane factor (OMF) (TC 1.B.17) family.</text>
</comment>
<dbReference type="SUPFAM" id="SSF56954">
    <property type="entry name" value="Outer membrane efflux proteins (OEP)"/>
    <property type="match status" value="1"/>
</dbReference>
<evidence type="ECO:0000256" key="3">
    <source>
        <dbReference type="ARBA" id="ARBA00022452"/>
    </source>
</evidence>
<keyword evidence="5 7" id="KW-0472">Membrane</keyword>
<dbReference type="PANTHER" id="PTHR30026:SF20">
    <property type="entry name" value="OUTER MEMBRANE PROTEIN TOLC"/>
    <property type="match status" value="1"/>
</dbReference>
<dbReference type="GO" id="GO:0031640">
    <property type="term" value="P:killing of cells of another organism"/>
    <property type="evidence" value="ECO:0007669"/>
    <property type="project" value="UniProtKB-KW"/>
</dbReference>
<gene>
    <name evidence="8" type="primary">oprM_7</name>
    <name evidence="8" type="ORF">LMG26858_05364</name>
</gene>
<accession>A0A6S7EQC8</accession>
<dbReference type="GO" id="GO:0015288">
    <property type="term" value="F:porin activity"/>
    <property type="evidence" value="ECO:0007669"/>
    <property type="project" value="TreeGrafter"/>
</dbReference>
<evidence type="ECO:0000256" key="5">
    <source>
        <dbReference type="ARBA" id="ARBA00023136"/>
    </source>
</evidence>
<dbReference type="InterPro" id="IPR028351">
    <property type="entry name" value="CyaE"/>
</dbReference>
<keyword evidence="7" id="KW-0354">Hemolysis</keyword>
<dbReference type="Proteomes" id="UP000494117">
    <property type="component" value="Unassembled WGS sequence"/>
</dbReference>
<evidence type="ECO:0000256" key="4">
    <source>
        <dbReference type="ARBA" id="ARBA00022692"/>
    </source>
</evidence>
<proteinExistence type="inferred from homology"/>
<dbReference type="EMBL" id="CADILG010000059">
    <property type="protein sequence ID" value="CAB3921486.1"/>
    <property type="molecule type" value="Genomic_DNA"/>
</dbReference>
<dbReference type="GO" id="GO:1990281">
    <property type="term" value="C:efflux pump complex"/>
    <property type="evidence" value="ECO:0007669"/>
    <property type="project" value="TreeGrafter"/>
</dbReference>
<evidence type="ECO:0000256" key="2">
    <source>
        <dbReference type="ARBA" id="ARBA00022448"/>
    </source>
</evidence>
<keyword evidence="3" id="KW-1134">Transmembrane beta strand</keyword>
<evidence type="ECO:0000256" key="7">
    <source>
        <dbReference type="PIRNR" id="PIRNR001892"/>
    </source>
</evidence>
<evidence type="ECO:0000256" key="1">
    <source>
        <dbReference type="ARBA" id="ARBA00007613"/>
    </source>
</evidence>
<dbReference type="InterPro" id="IPR051906">
    <property type="entry name" value="TolC-like"/>
</dbReference>
<protein>
    <recommendedName>
        <fullName evidence="7">Protein CyaE</fullName>
    </recommendedName>
</protein>
<dbReference type="AlphaFoldDB" id="A0A6S7EQC8"/>
<dbReference type="PANTHER" id="PTHR30026">
    <property type="entry name" value="OUTER MEMBRANE PROTEIN TOLC"/>
    <property type="match status" value="1"/>
</dbReference>
<evidence type="ECO:0000256" key="6">
    <source>
        <dbReference type="ARBA" id="ARBA00023237"/>
    </source>
</evidence>
<dbReference type="GO" id="GO:0015562">
    <property type="term" value="F:efflux transmembrane transporter activity"/>
    <property type="evidence" value="ECO:0007669"/>
    <property type="project" value="InterPro"/>
</dbReference>
<keyword evidence="2 7" id="KW-0813">Transport</keyword>
<reference evidence="8 9" key="1">
    <citation type="submission" date="2020-04" db="EMBL/GenBank/DDBJ databases">
        <authorList>
            <person name="De Canck E."/>
        </authorList>
    </citation>
    <scope>NUCLEOTIDE SEQUENCE [LARGE SCALE GENOMIC DNA]</scope>
    <source>
        <strain evidence="8 9">LMG 26858</strain>
    </source>
</reference>
<dbReference type="Gene3D" id="1.20.1600.10">
    <property type="entry name" value="Outer membrane efflux proteins (OEP)"/>
    <property type="match status" value="1"/>
</dbReference>
<dbReference type="RefSeq" id="WP_254595945.1">
    <property type="nucleotide sequence ID" value="NZ_CADILG010000059.1"/>
</dbReference>